<reference evidence="2 3" key="1">
    <citation type="submission" date="2016-10" db="EMBL/GenBank/DDBJ databases">
        <authorList>
            <person name="de Groot N.N."/>
        </authorList>
    </citation>
    <scope>NUCLEOTIDE SEQUENCE [LARGE SCALE GENOMIC DNA]</scope>
    <source>
        <strain evidence="2 3">NLAE-zl-C57</strain>
    </source>
</reference>
<evidence type="ECO:0000256" key="1">
    <source>
        <dbReference type="SAM" id="SignalP"/>
    </source>
</evidence>
<feature type="chain" id="PRO_5010190451" evidence="1">
    <location>
        <begin position="22"/>
        <end position="184"/>
    </location>
</feature>
<keyword evidence="2" id="KW-0378">Hydrolase</keyword>
<dbReference type="Proteomes" id="UP000181870">
    <property type="component" value="Unassembled WGS sequence"/>
</dbReference>
<feature type="signal peptide" evidence="1">
    <location>
        <begin position="1"/>
        <end position="21"/>
    </location>
</feature>
<dbReference type="EMBL" id="FNDO01000133">
    <property type="protein sequence ID" value="SDJ14470.1"/>
    <property type="molecule type" value="Genomic_DNA"/>
</dbReference>
<dbReference type="GO" id="GO:0016787">
    <property type="term" value="F:hydrolase activity"/>
    <property type="evidence" value="ECO:0007669"/>
    <property type="project" value="UniProtKB-KW"/>
</dbReference>
<sequence length="184" mass="20671">MKKIYLLYIVLISLATTSLIGCSDWTESEAKTFPESIVSDEYYAALRAYKQTDHQVAFGWFGGWSGEGAFMKSSLAGIPDSVDIVSIWDNGTNLSEAQRKDMAFCQNMKGTKIIYCSIIGGVGDKLTPQNILDNWEEMGYNSKQEAINDFWGYPSDESNIEAVETSIRKYAKAIVDTLNTRWRN</sequence>
<evidence type="ECO:0000313" key="3">
    <source>
        <dbReference type="Proteomes" id="UP000181870"/>
    </source>
</evidence>
<dbReference type="AlphaFoldDB" id="A0A1G8RDL1"/>
<protein>
    <submittedName>
        <fullName evidence="2">Putative glycoside hydrolase Family 18, chitinase_18</fullName>
    </submittedName>
</protein>
<accession>A0A1G8RDL1</accession>
<gene>
    <name evidence="2" type="ORF">SAMN05192582_11331</name>
</gene>
<organism evidence="2 3">
    <name type="scientific">Bacteroides ovatus</name>
    <dbReference type="NCBI Taxonomy" id="28116"/>
    <lineage>
        <taxon>Bacteria</taxon>
        <taxon>Pseudomonadati</taxon>
        <taxon>Bacteroidota</taxon>
        <taxon>Bacteroidia</taxon>
        <taxon>Bacteroidales</taxon>
        <taxon>Bacteroidaceae</taxon>
        <taxon>Bacteroides</taxon>
    </lineage>
</organism>
<name>A0A1G8RDL1_BACOV</name>
<evidence type="ECO:0000313" key="2">
    <source>
        <dbReference type="EMBL" id="SDJ14470.1"/>
    </source>
</evidence>
<dbReference type="PROSITE" id="PS51257">
    <property type="entry name" value="PROKAR_LIPOPROTEIN"/>
    <property type="match status" value="1"/>
</dbReference>
<proteinExistence type="predicted"/>
<dbReference type="InterPro" id="IPR017853">
    <property type="entry name" value="GH"/>
</dbReference>
<keyword evidence="1" id="KW-0732">Signal</keyword>
<dbReference type="Pfam" id="PF16141">
    <property type="entry name" value="GH18_BT1044-like"/>
    <property type="match status" value="1"/>
</dbReference>
<dbReference type="SUPFAM" id="SSF51445">
    <property type="entry name" value="(Trans)glycosidases"/>
    <property type="match status" value="1"/>
</dbReference>
<dbReference type="InterPro" id="IPR032320">
    <property type="entry name" value="GH18_BT1044-like"/>
</dbReference>